<dbReference type="RefSeq" id="WP_069366259.1">
    <property type="nucleotide sequence ID" value="NZ_CP012502.1"/>
</dbReference>
<evidence type="ECO:0000259" key="2">
    <source>
        <dbReference type="Pfam" id="PF09922"/>
    </source>
</evidence>
<feature type="transmembrane region" description="Helical" evidence="1">
    <location>
        <begin position="68"/>
        <end position="85"/>
    </location>
</feature>
<proteinExistence type="predicted"/>
<evidence type="ECO:0000256" key="1">
    <source>
        <dbReference type="SAM" id="Phobius"/>
    </source>
</evidence>
<dbReference type="KEGG" id="bbev:BBEV_3055"/>
<keyword evidence="1" id="KW-1133">Transmembrane helix</keyword>
<dbReference type="NCBIfam" id="NF040535">
    <property type="entry name" value="LiaF_C_term"/>
    <property type="match status" value="1"/>
</dbReference>
<evidence type="ECO:0000259" key="3">
    <source>
        <dbReference type="Pfam" id="PF22570"/>
    </source>
</evidence>
<reference evidence="4 5" key="1">
    <citation type="submission" date="2015-08" db="EMBL/GenBank/DDBJ databases">
        <title>The complete genome sequence of Bacillus beveridgei MLTeJB.</title>
        <authorList>
            <person name="Hanson T.E."/>
            <person name="Mesa C."/>
            <person name="Basesman S.M."/>
            <person name="Oremland R.S."/>
        </authorList>
    </citation>
    <scope>NUCLEOTIDE SEQUENCE [LARGE SCALE GENOMIC DNA]</scope>
    <source>
        <strain evidence="4 5">MLTeJB</strain>
    </source>
</reference>
<dbReference type="Pfam" id="PF22570">
    <property type="entry name" value="LiaF-TM"/>
    <property type="match status" value="1"/>
</dbReference>
<dbReference type="InterPro" id="IPR054331">
    <property type="entry name" value="LiaF_TM"/>
</dbReference>
<feature type="transmembrane region" description="Helical" evidence="1">
    <location>
        <begin position="35"/>
        <end position="56"/>
    </location>
</feature>
<sequence length="310" mass="34911">MKNLLAFFIILLGIGFLLTNLGIIEGSFSDILSTYWPLAVIWFGLKWFFQGIPAFFQSLKRDRKNIGQIIWGLYVIMIGSVLLGNNLGYFDYTLADVWNWTWPVLIIYLGFKILFDREGDVVIHLGPDDVEKYSRKSKSPYHDDPEPMDVHDKISKAGRKAEKARAKAEAFAEGHTGKHQKAFESCSTGSKRSLIGDFKLGKKPWEPDGQDLSLGIGDVEIDFTKAVLKEGRNEMRVNCWIGDVNVLIPRHIPVKVEAEVKLGEVTLFDDSYSGTGRSASYTSPDFDDAKEQLIILIQLNIGEIEVMTVD</sequence>
<keyword evidence="1" id="KW-0812">Transmembrane</keyword>
<keyword evidence="1" id="KW-0472">Membrane</keyword>
<accession>A0A1D7QZE1</accession>
<name>A0A1D7QZE1_9BACI</name>
<evidence type="ECO:0000313" key="5">
    <source>
        <dbReference type="Proteomes" id="UP000094463"/>
    </source>
</evidence>
<dbReference type="InterPro" id="IPR024425">
    <property type="entry name" value="LiaF-like_C"/>
</dbReference>
<evidence type="ECO:0000313" key="4">
    <source>
        <dbReference type="EMBL" id="AOM84373.1"/>
    </source>
</evidence>
<dbReference type="OrthoDB" id="1953204at2"/>
<feature type="domain" description="LiaF transmembrane" evidence="3">
    <location>
        <begin position="5"/>
        <end position="117"/>
    </location>
</feature>
<dbReference type="InterPro" id="IPR047793">
    <property type="entry name" value="LiaF_C"/>
</dbReference>
<protein>
    <recommendedName>
        <fullName evidence="6">Cell wall-active antibiotics response 4TMS YvqF</fullName>
    </recommendedName>
</protein>
<feature type="domain" description="Cell wall-active antibiotics response LiaF-like C-terminal" evidence="2">
    <location>
        <begin position="195"/>
        <end position="306"/>
    </location>
</feature>
<dbReference type="EMBL" id="CP012502">
    <property type="protein sequence ID" value="AOM84373.1"/>
    <property type="molecule type" value="Genomic_DNA"/>
</dbReference>
<gene>
    <name evidence="4" type="ORF">BBEV_3055</name>
</gene>
<dbReference type="Pfam" id="PF09922">
    <property type="entry name" value="LiaF-like_C"/>
    <property type="match status" value="1"/>
</dbReference>
<keyword evidence="5" id="KW-1185">Reference proteome</keyword>
<dbReference type="Proteomes" id="UP000094463">
    <property type="component" value="Chromosome"/>
</dbReference>
<dbReference type="STRING" id="632773.BBEV_3055"/>
<evidence type="ECO:0008006" key="6">
    <source>
        <dbReference type="Google" id="ProtNLM"/>
    </source>
</evidence>
<dbReference type="AlphaFoldDB" id="A0A1D7QZE1"/>
<organism evidence="4 5">
    <name type="scientific">Salisediminibacterium beveridgei</name>
    <dbReference type="NCBI Taxonomy" id="632773"/>
    <lineage>
        <taxon>Bacteria</taxon>
        <taxon>Bacillati</taxon>
        <taxon>Bacillota</taxon>
        <taxon>Bacilli</taxon>
        <taxon>Bacillales</taxon>
        <taxon>Bacillaceae</taxon>
        <taxon>Salisediminibacterium</taxon>
    </lineage>
</organism>
<feature type="transmembrane region" description="Helical" evidence="1">
    <location>
        <begin position="97"/>
        <end position="115"/>
    </location>
</feature>